<dbReference type="GO" id="GO:1901135">
    <property type="term" value="P:carbohydrate derivative metabolic process"/>
    <property type="evidence" value="ECO:0007669"/>
    <property type="project" value="UniProtKB-ARBA"/>
</dbReference>
<keyword evidence="2" id="KW-0328">Glycosyltransferase</keyword>
<reference evidence="6 7" key="1">
    <citation type="journal article" date="2009" name="BMC Evol. Biol.">
        <title>Genomic taxonomy of Vibrios.</title>
        <authorList>
            <person name="Thompson C.C."/>
            <person name="Vicente A.C."/>
            <person name="Souza R.C."/>
            <person name="Vasconcelos A.T."/>
            <person name="Vesth T."/>
            <person name="Alves N.Jr."/>
            <person name="Ussery D.W."/>
            <person name="Iida T."/>
            <person name="Thompson F.L."/>
        </authorList>
    </citation>
    <scope>NUCLEOTIDE SEQUENCE [LARGE SCALE GENOMIC DNA]</scope>
    <source>
        <strain evidence="6 7">VM603</strain>
    </source>
</reference>
<evidence type="ECO:0000256" key="2">
    <source>
        <dbReference type="ARBA" id="ARBA00022676"/>
    </source>
</evidence>
<dbReference type="Proteomes" id="UP000004827">
    <property type="component" value="Unassembled WGS sequence"/>
</dbReference>
<evidence type="ECO:0000256" key="4">
    <source>
        <dbReference type="SAM" id="Phobius"/>
    </source>
</evidence>
<comment type="caution">
    <text evidence="6">The sequence shown here is derived from an EMBL/GenBank/DDBJ whole genome shotgun (WGS) entry which is preliminary data.</text>
</comment>
<dbReference type="PANTHER" id="PTHR12526">
    <property type="entry name" value="GLYCOSYLTRANSFERASE"/>
    <property type="match status" value="1"/>
</dbReference>
<feature type="domain" description="Glycosyl transferase family 1" evidence="5">
    <location>
        <begin position="174"/>
        <end position="326"/>
    </location>
</feature>
<evidence type="ECO:0000259" key="5">
    <source>
        <dbReference type="Pfam" id="PF00534"/>
    </source>
</evidence>
<protein>
    <submittedName>
        <fullName evidence="6">Polysaccharide biosynthesis protein, putative</fullName>
    </submittedName>
</protein>
<dbReference type="Pfam" id="PF00534">
    <property type="entry name" value="Glycos_transf_1"/>
    <property type="match status" value="1"/>
</dbReference>
<dbReference type="EMBL" id="ACYU01000073">
    <property type="protein sequence ID" value="EEW07160.1"/>
    <property type="molecule type" value="Genomic_DNA"/>
</dbReference>
<keyword evidence="3" id="KW-0808">Transferase</keyword>
<evidence type="ECO:0000313" key="6">
    <source>
        <dbReference type="EMBL" id="EEW07160.1"/>
    </source>
</evidence>
<name>D2YDJ2_VIBMI</name>
<dbReference type="GO" id="GO:0016757">
    <property type="term" value="F:glycosyltransferase activity"/>
    <property type="evidence" value="ECO:0007669"/>
    <property type="project" value="UniProtKB-KW"/>
</dbReference>
<proteinExistence type="inferred from homology"/>
<dbReference type="SUPFAM" id="SSF53756">
    <property type="entry name" value="UDP-Glycosyltransferase/glycogen phosphorylase"/>
    <property type="match status" value="1"/>
</dbReference>
<accession>D2YDJ2</accession>
<dbReference type="CDD" id="cd03801">
    <property type="entry name" value="GT4_PimA-like"/>
    <property type="match status" value="1"/>
</dbReference>
<keyword evidence="4" id="KW-1133">Transmembrane helix</keyword>
<feature type="transmembrane region" description="Helical" evidence="4">
    <location>
        <begin position="47"/>
        <end position="67"/>
    </location>
</feature>
<evidence type="ECO:0000313" key="7">
    <source>
        <dbReference type="Proteomes" id="UP000004827"/>
    </source>
</evidence>
<gene>
    <name evidence="6" type="ORF">VMB_15890</name>
</gene>
<organism evidence="6 7">
    <name type="scientific">Vibrio mimicus VM603</name>
    <dbReference type="NCBI Taxonomy" id="671074"/>
    <lineage>
        <taxon>Bacteria</taxon>
        <taxon>Pseudomonadati</taxon>
        <taxon>Pseudomonadota</taxon>
        <taxon>Gammaproteobacteria</taxon>
        <taxon>Vibrionales</taxon>
        <taxon>Vibrionaceae</taxon>
        <taxon>Vibrio</taxon>
    </lineage>
</organism>
<keyword evidence="4" id="KW-0472">Membrane</keyword>
<keyword evidence="4" id="KW-0812">Transmembrane</keyword>
<evidence type="ECO:0000256" key="1">
    <source>
        <dbReference type="ARBA" id="ARBA00009481"/>
    </source>
</evidence>
<dbReference type="AlphaFoldDB" id="D2YDJ2"/>
<comment type="similarity">
    <text evidence="1">Belongs to the glycosyltransferase group 1 family. Glycosyltransferase 4 subfamily.</text>
</comment>
<dbReference type="Gene3D" id="3.40.50.2000">
    <property type="entry name" value="Glycogen Phosphorylase B"/>
    <property type="match status" value="2"/>
</dbReference>
<dbReference type="PANTHER" id="PTHR12526:SF640">
    <property type="entry name" value="COLANIC ACID BIOSYNTHESIS GLYCOSYLTRANSFERASE WCAL-RELATED"/>
    <property type="match status" value="1"/>
</dbReference>
<sequence>MVATDRKGQGGVATVVSTYAECGFLEANQIRLIVSHSTLDQSAKWRMILRFILALVNLVYCFVFYRVGLVHIHMSSRGSYRRKAVIVRLVKALKGKVIIHLHGAEFRDYYRDECDEPLQRHIQQTFVMADHVLVLSTQWLTWMNQVVGRTERVSVLYNAVPSLELDRSQVRPGRVAFLGRLGARKGVGDLIQAFVQVKQRYPDAQLYLAGDGEIEIYKAMANQLGLNGSVHCLGWIAGEAKNKLLTQTDIYCLPSYNEGFPMGVIEAMSAEIPVVASRAGGIPDAITDGEQGRLIDAGDIDGLAQALGDLIEQRAENQRLAEAGKQKFTENFSLQAVIPRLQSVYDELLKQ</sequence>
<evidence type="ECO:0000256" key="3">
    <source>
        <dbReference type="ARBA" id="ARBA00022679"/>
    </source>
</evidence>
<dbReference type="InterPro" id="IPR001296">
    <property type="entry name" value="Glyco_trans_1"/>
</dbReference>